<dbReference type="PROSITE" id="PS50835">
    <property type="entry name" value="IG_LIKE"/>
    <property type="match status" value="1"/>
</dbReference>
<dbReference type="Proteomes" id="UP000274756">
    <property type="component" value="Unassembled WGS sequence"/>
</dbReference>
<dbReference type="InterPro" id="IPR013783">
    <property type="entry name" value="Ig-like_fold"/>
</dbReference>
<dbReference type="SMART" id="SM00408">
    <property type="entry name" value="IGc2"/>
    <property type="match status" value="1"/>
</dbReference>
<dbReference type="InterPro" id="IPR036179">
    <property type="entry name" value="Ig-like_dom_sf"/>
</dbReference>
<evidence type="ECO:0000313" key="8">
    <source>
        <dbReference type="WBParaSite" id="DME_0000356501-mRNA-1"/>
    </source>
</evidence>
<dbReference type="Proteomes" id="UP000038040">
    <property type="component" value="Unplaced"/>
</dbReference>
<dbReference type="InterPro" id="IPR011009">
    <property type="entry name" value="Kinase-like_dom_sf"/>
</dbReference>
<dbReference type="CDD" id="cd00063">
    <property type="entry name" value="FN3"/>
    <property type="match status" value="1"/>
</dbReference>
<dbReference type="STRING" id="318479.A0A0N4U923"/>
<dbReference type="SMART" id="SM00060">
    <property type="entry name" value="FN3"/>
    <property type="match status" value="1"/>
</dbReference>
<evidence type="ECO:0000259" key="2">
    <source>
        <dbReference type="PROSITE" id="PS50011"/>
    </source>
</evidence>
<dbReference type="PANTHER" id="PTHR24347">
    <property type="entry name" value="SERINE/THREONINE-PROTEIN KINASE"/>
    <property type="match status" value="1"/>
</dbReference>
<accession>A0A0N4U923</accession>
<dbReference type="InterPro" id="IPR007110">
    <property type="entry name" value="Ig-like_dom"/>
</dbReference>
<dbReference type="FunFam" id="2.60.40.10:FF:000107">
    <property type="entry name" value="Myosin, light chain kinase a"/>
    <property type="match status" value="1"/>
</dbReference>
<feature type="domain" description="Ig-like" evidence="3">
    <location>
        <begin position="226"/>
        <end position="295"/>
    </location>
</feature>
<dbReference type="Pfam" id="PF00069">
    <property type="entry name" value="Pkinase"/>
    <property type="match status" value="1"/>
</dbReference>
<gene>
    <name evidence="5" type="ORF">DME_LOCUS7570</name>
</gene>
<dbReference type="AlphaFoldDB" id="A0A0N4U923"/>
<name>A0A0N4U923_DRAME</name>
<dbReference type="WBParaSite" id="DME_0000356501-mRNA-1">
    <property type="protein sequence ID" value="DME_0000356501-mRNA-1"/>
    <property type="gene ID" value="DME_0000356501"/>
</dbReference>
<evidence type="ECO:0000313" key="6">
    <source>
        <dbReference type="Proteomes" id="UP000038040"/>
    </source>
</evidence>
<evidence type="ECO:0000313" key="5">
    <source>
        <dbReference type="EMBL" id="VDN57597.1"/>
    </source>
</evidence>
<dbReference type="GO" id="GO:0005524">
    <property type="term" value="F:ATP binding"/>
    <property type="evidence" value="ECO:0007669"/>
    <property type="project" value="InterPro"/>
</dbReference>
<dbReference type="InterPro" id="IPR000719">
    <property type="entry name" value="Prot_kinase_dom"/>
</dbReference>
<dbReference type="SUPFAM" id="SSF56112">
    <property type="entry name" value="Protein kinase-like (PK-like)"/>
    <property type="match status" value="1"/>
</dbReference>
<evidence type="ECO:0000256" key="1">
    <source>
        <dbReference type="ARBA" id="ARBA00023319"/>
    </source>
</evidence>
<dbReference type="InterPro" id="IPR003598">
    <property type="entry name" value="Ig_sub2"/>
</dbReference>
<protein>
    <submittedName>
        <fullName evidence="8">Fibronectin type-III domain-containing protein</fullName>
    </submittedName>
</protein>
<dbReference type="SUPFAM" id="SSF49265">
    <property type="entry name" value="Fibronectin type III"/>
    <property type="match status" value="1"/>
</dbReference>
<feature type="domain" description="Protein kinase" evidence="2">
    <location>
        <begin position="469"/>
        <end position="722"/>
    </location>
</feature>
<dbReference type="PROSITE" id="PS50853">
    <property type="entry name" value="FN3"/>
    <property type="match status" value="1"/>
</dbReference>
<reference evidence="8" key="1">
    <citation type="submission" date="2017-02" db="UniProtKB">
        <authorList>
            <consortium name="WormBaseParasite"/>
        </authorList>
    </citation>
    <scope>IDENTIFICATION</scope>
</reference>
<keyword evidence="1" id="KW-0393">Immunoglobulin domain</keyword>
<evidence type="ECO:0000259" key="3">
    <source>
        <dbReference type="PROSITE" id="PS50835"/>
    </source>
</evidence>
<proteinExistence type="predicted"/>
<evidence type="ECO:0000259" key="4">
    <source>
        <dbReference type="PROSITE" id="PS50853"/>
    </source>
</evidence>
<dbReference type="Gene3D" id="1.10.510.10">
    <property type="entry name" value="Transferase(Phosphotransferase) domain 1"/>
    <property type="match status" value="1"/>
</dbReference>
<dbReference type="InterPro" id="IPR013098">
    <property type="entry name" value="Ig_I-set"/>
</dbReference>
<organism evidence="6 8">
    <name type="scientific">Dracunculus medinensis</name>
    <name type="common">Guinea worm</name>
    <dbReference type="NCBI Taxonomy" id="318479"/>
    <lineage>
        <taxon>Eukaryota</taxon>
        <taxon>Metazoa</taxon>
        <taxon>Ecdysozoa</taxon>
        <taxon>Nematoda</taxon>
        <taxon>Chromadorea</taxon>
        <taxon>Rhabditida</taxon>
        <taxon>Spirurina</taxon>
        <taxon>Dracunculoidea</taxon>
        <taxon>Dracunculidae</taxon>
        <taxon>Dracunculus</taxon>
    </lineage>
</organism>
<dbReference type="PROSITE" id="PS50011">
    <property type="entry name" value="PROTEIN_KINASE_DOM"/>
    <property type="match status" value="1"/>
</dbReference>
<dbReference type="Pfam" id="PF07679">
    <property type="entry name" value="I-set"/>
    <property type="match status" value="1"/>
</dbReference>
<sequence>VVITTKRGKISKSEPFNDQLEDIKKVGFAIDGVEHKARELIHDDEFEKFMSRIEQEKEQRRKDLEQLERYKPKNIYMENGVLPERSTCDSYDMPWDSHYQIGPETLLLASRGASFNARVRDYRRELWGDGAPLVTEGYLGFRNQDITVRERRRFTDLVREDKEIAKSVANLDREIRMSQSGALRRIQNNIERTVPILKKEDGTFGAIFKTRLKDVAFAHEISNAIFECTVVANPAASVTWFHHESALTNNGKYKIFHDSGQCKLIILNVSTADLGEYSCIATNELGMDRTSAHIFIGDVPAPPGRPEVELCSDTEVFIIWEAPLVANSLEGLIYKLEMRPAGENDHFSEWRLVSDQLDEEAVIVRYLNPLGIYQFRVTAKNAFGWGYPSLTSRIIRTHAKNSLKLQIDLLKQQYHLCILSKPPKSIISKQKLSGITEEEEDKLQNDESLNILESEQLMLSLNDDPNKRFQIISELCRGRFGLIVNASDSRSEVGPFCIAKLLNSSTGRNPSIEFEILKECQQENVVHLIAAFVKNNIYYFFMEKLSENIFERFLRNDYYNEEQVCRSIMQICSALHWIHFKGYTHLDIEPTNVMFTSKRAWSLKIADFGSAVETGTILDESVQLNTYWAAPELQERRQPVTMQSDVWSLGVLTFCLLSGYHPYAAHDSSEDEVKENILRQKCDPNLIHVQATQESLRFVTWALKKDPIRRMRTDEALNHHWFSGELSLVRRRENIKYPSSRLRRTCTFTFNKLNRNNNQTLLSLIPGNSI</sequence>
<feature type="domain" description="Fibronectin type-III" evidence="4">
    <location>
        <begin position="302"/>
        <end position="400"/>
    </location>
</feature>
<dbReference type="SUPFAM" id="SSF48726">
    <property type="entry name" value="Immunoglobulin"/>
    <property type="match status" value="1"/>
</dbReference>
<reference evidence="5 7" key="2">
    <citation type="submission" date="2018-11" db="EMBL/GenBank/DDBJ databases">
        <authorList>
            <consortium name="Pathogen Informatics"/>
        </authorList>
    </citation>
    <scope>NUCLEOTIDE SEQUENCE [LARGE SCALE GENOMIC DNA]</scope>
</reference>
<dbReference type="InterPro" id="IPR036116">
    <property type="entry name" value="FN3_sf"/>
</dbReference>
<dbReference type="Gene3D" id="2.60.40.10">
    <property type="entry name" value="Immunoglobulins"/>
    <property type="match status" value="2"/>
</dbReference>
<dbReference type="OrthoDB" id="2570713at2759"/>
<dbReference type="GO" id="GO:0004672">
    <property type="term" value="F:protein kinase activity"/>
    <property type="evidence" value="ECO:0007669"/>
    <property type="project" value="InterPro"/>
</dbReference>
<evidence type="ECO:0000313" key="7">
    <source>
        <dbReference type="Proteomes" id="UP000274756"/>
    </source>
</evidence>
<dbReference type="CDD" id="cd00096">
    <property type="entry name" value="Ig"/>
    <property type="match status" value="1"/>
</dbReference>
<dbReference type="EMBL" id="UYYG01001161">
    <property type="protein sequence ID" value="VDN57597.1"/>
    <property type="molecule type" value="Genomic_DNA"/>
</dbReference>
<keyword evidence="7" id="KW-1185">Reference proteome</keyword>
<dbReference type="InterPro" id="IPR003961">
    <property type="entry name" value="FN3_dom"/>
</dbReference>